<keyword evidence="2" id="KW-1185">Reference proteome</keyword>
<name>A0A150X495_9BACT</name>
<reference evidence="1 2" key="1">
    <citation type="submission" date="2016-01" db="EMBL/GenBank/DDBJ databases">
        <title>Genome sequencing of Roseivirga spongicola UST030701-084.</title>
        <authorList>
            <person name="Selvaratnam C."/>
            <person name="Thevarajoo S."/>
            <person name="Goh K.M."/>
            <person name="Ee R."/>
            <person name="Chan K.-G."/>
            <person name="Chong C.S."/>
        </authorList>
    </citation>
    <scope>NUCLEOTIDE SEQUENCE [LARGE SCALE GENOMIC DNA]</scope>
    <source>
        <strain evidence="1 2">UST030701-084</strain>
    </source>
</reference>
<proteinExistence type="predicted"/>
<organism evidence="1 2">
    <name type="scientific">Roseivirga spongicola</name>
    <dbReference type="NCBI Taxonomy" id="333140"/>
    <lineage>
        <taxon>Bacteria</taxon>
        <taxon>Pseudomonadati</taxon>
        <taxon>Bacteroidota</taxon>
        <taxon>Cytophagia</taxon>
        <taxon>Cytophagales</taxon>
        <taxon>Roseivirgaceae</taxon>
        <taxon>Roseivirga</taxon>
    </lineage>
</organism>
<gene>
    <name evidence="1" type="ORF">AWW68_12640</name>
</gene>
<dbReference type="AlphaFoldDB" id="A0A150X495"/>
<accession>A0A150X495</accession>
<evidence type="ECO:0000313" key="2">
    <source>
        <dbReference type="Proteomes" id="UP000075606"/>
    </source>
</evidence>
<evidence type="ECO:0000313" key="1">
    <source>
        <dbReference type="EMBL" id="KYG73533.1"/>
    </source>
</evidence>
<dbReference type="STRING" id="333140.AWW68_12640"/>
<protein>
    <submittedName>
        <fullName evidence="1">Uncharacterized protein</fullName>
    </submittedName>
</protein>
<comment type="caution">
    <text evidence="1">The sequence shown here is derived from an EMBL/GenBank/DDBJ whole genome shotgun (WGS) entry which is preliminary data.</text>
</comment>
<dbReference type="EMBL" id="LRPC01000028">
    <property type="protein sequence ID" value="KYG73533.1"/>
    <property type="molecule type" value="Genomic_DNA"/>
</dbReference>
<sequence>MSSCDVWVVEVPYDSRDNFTGRFSVEEYSETYDLLTKYNVRILKDGDPHSSVVYIRNFYGIDVEVFAEVYGDRLTIPRQVIDGYVIQGTGRIDYGDVVLSYSVEDRLDNSGLVDFCNTVYFRR</sequence>
<dbReference type="Proteomes" id="UP000075606">
    <property type="component" value="Unassembled WGS sequence"/>
</dbReference>